<protein>
    <submittedName>
        <fullName evidence="1">Uncharacterized protein</fullName>
    </submittedName>
</protein>
<evidence type="ECO:0000313" key="2">
    <source>
        <dbReference type="Proteomes" id="UP000717696"/>
    </source>
</evidence>
<name>A0A9P9F0X4_9HYPO</name>
<dbReference type="AlphaFoldDB" id="A0A9P9F0X4"/>
<gene>
    <name evidence="1" type="ORF">B0J13DRAFT_550763</name>
</gene>
<reference evidence="1" key="1">
    <citation type="journal article" date="2021" name="Nat. Commun.">
        <title>Genetic determinants of endophytism in the Arabidopsis root mycobiome.</title>
        <authorList>
            <person name="Mesny F."/>
            <person name="Miyauchi S."/>
            <person name="Thiergart T."/>
            <person name="Pickel B."/>
            <person name="Atanasova L."/>
            <person name="Karlsson M."/>
            <person name="Huettel B."/>
            <person name="Barry K.W."/>
            <person name="Haridas S."/>
            <person name="Chen C."/>
            <person name="Bauer D."/>
            <person name="Andreopoulos W."/>
            <person name="Pangilinan J."/>
            <person name="LaButti K."/>
            <person name="Riley R."/>
            <person name="Lipzen A."/>
            <person name="Clum A."/>
            <person name="Drula E."/>
            <person name="Henrissat B."/>
            <person name="Kohler A."/>
            <person name="Grigoriev I.V."/>
            <person name="Martin F.M."/>
            <person name="Hacquard S."/>
        </authorList>
    </citation>
    <scope>NUCLEOTIDE SEQUENCE</scope>
    <source>
        <strain evidence="1">MPI-CAGE-AT-0021</strain>
    </source>
</reference>
<evidence type="ECO:0000313" key="1">
    <source>
        <dbReference type="EMBL" id="KAH7149143.1"/>
    </source>
</evidence>
<keyword evidence="2" id="KW-1185">Reference proteome</keyword>
<organism evidence="1 2">
    <name type="scientific">Dactylonectria estremocensis</name>
    <dbReference type="NCBI Taxonomy" id="1079267"/>
    <lineage>
        <taxon>Eukaryota</taxon>
        <taxon>Fungi</taxon>
        <taxon>Dikarya</taxon>
        <taxon>Ascomycota</taxon>
        <taxon>Pezizomycotina</taxon>
        <taxon>Sordariomycetes</taxon>
        <taxon>Hypocreomycetidae</taxon>
        <taxon>Hypocreales</taxon>
        <taxon>Nectriaceae</taxon>
        <taxon>Dactylonectria</taxon>
    </lineage>
</organism>
<proteinExistence type="predicted"/>
<dbReference type="Proteomes" id="UP000717696">
    <property type="component" value="Unassembled WGS sequence"/>
</dbReference>
<accession>A0A9P9F0X4</accession>
<dbReference type="EMBL" id="JAGMUU010000007">
    <property type="protein sequence ID" value="KAH7149143.1"/>
    <property type="molecule type" value="Genomic_DNA"/>
</dbReference>
<comment type="caution">
    <text evidence="1">The sequence shown here is derived from an EMBL/GenBank/DDBJ whole genome shotgun (WGS) entry which is preliminary data.</text>
</comment>
<sequence length="140" mass="15186">MLKCPFRSALFVPNLSLAQVLSRRLHPAHLTFQPWILFSLPPSILSSTPFINPMTTIPASSISRSANAHQPPPPVTPFIVQHSPSLSAAQSASCVFCPRSSPAVSRNNSKSDVSLKVFEPALFKEPNGTLSKCHSNIKAR</sequence>